<keyword evidence="2" id="KW-0808">Transferase</keyword>
<comment type="caution">
    <text evidence="4">The sequence shown here is derived from an EMBL/GenBank/DDBJ whole genome shotgun (WGS) entry which is preliminary data.</text>
</comment>
<dbReference type="GO" id="GO:0005886">
    <property type="term" value="C:plasma membrane"/>
    <property type="evidence" value="ECO:0007669"/>
    <property type="project" value="TreeGrafter"/>
</dbReference>
<keyword evidence="2" id="KW-0547">Nucleotide-binding</keyword>
<keyword evidence="2" id="KW-0418">Kinase</keyword>
<dbReference type="PANTHER" id="PTHR23086">
    <property type="entry name" value="PHOSPHATIDYLINOSITOL-4-PHOSPHATE 5-KINASE"/>
    <property type="match status" value="1"/>
</dbReference>
<evidence type="ECO:0000256" key="1">
    <source>
        <dbReference type="ARBA" id="ARBA00012172"/>
    </source>
</evidence>
<proteinExistence type="predicted"/>
<dbReference type="AlphaFoldDB" id="A0A843VSJ6"/>
<accession>A0A843VSJ6</accession>
<dbReference type="GO" id="GO:0046854">
    <property type="term" value="P:phosphatidylinositol phosphate biosynthetic process"/>
    <property type="evidence" value="ECO:0007669"/>
    <property type="project" value="TreeGrafter"/>
</dbReference>
<dbReference type="SUPFAM" id="SSF56104">
    <property type="entry name" value="SAICAR synthase-like"/>
    <property type="match status" value="1"/>
</dbReference>
<evidence type="ECO:0000313" key="4">
    <source>
        <dbReference type="EMBL" id="MQM02063.1"/>
    </source>
</evidence>
<dbReference type="PANTHER" id="PTHR23086:SF25">
    <property type="entry name" value="PHOSPHATIDYLINOSITOL 4-PHOSPHATE 5-KINASE 8"/>
    <property type="match status" value="1"/>
</dbReference>
<dbReference type="EC" id="2.7.1.68" evidence="1"/>
<dbReference type="InterPro" id="IPR023610">
    <property type="entry name" value="PInositol-4/5-P-5/4-kinase"/>
</dbReference>
<name>A0A843VSJ6_COLES</name>
<feature type="domain" description="PIPK" evidence="3">
    <location>
        <begin position="1"/>
        <end position="256"/>
    </location>
</feature>
<organism evidence="4 5">
    <name type="scientific">Colocasia esculenta</name>
    <name type="common">Wild taro</name>
    <name type="synonym">Arum esculentum</name>
    <dbReference type="NCBI Taxonomy" id="4460"/>
    <lineage>
        <taxon>Eukaryota</taxon>
        <taxon>Viridiplantae</taxon>
        <taxon>Streptophyta</taxon>
        <taxon>Embryophyta</taxon>
        <taxon>Tracheophyta</taxon>
        <taxon>Spermatophyta</taxon>
        <taxon>Magnoliopsida</taxon>
        <taxon>Liliopsida</taxon>
        <taxon>Araceae</taxon>
        <taxon>Aroideae</taxon>
        <taxon>Colocasieae</taxon>
        <taxon>Colocasia</taxon>
    </lineage>
</organism>
<evidence type="ECO:0000313" key="5">
    <source>
        <dbReference type="Proteomes" id="UP000652761"/>
    </source>
</evidence>
<dbReference type="InterPro" id="IPR027483">
    <property type="entry name" value="PInositol-4-P-4/5-kinase_C_sf"/>
</dbReference>
<dbReference type="EMBL" id="NMUH01002782">
    <property type="protein sequence ID" value="MQM02063.1"/>
    <property type="molecule type" value="Genomic_DNA"/>
</dbReference>
<evidence type="ECO:0000259" key="3">
    <source>
        <dbReference type="PROSITE" id="PS51455"/>
    </source>
</evidence>
<keyword evidence="2" id="KW-0067">ATP-binding</keyword>
<dbReference type="PROSITE" id="PS51455">
    <property type="entry name" value="PIPK"/>
    <property type="match status" value="1"/>
</dbReference>
<dbReference type="InterPro" id="IPR002498">
    <property type="entry name" value="PInositol-4-P-4/5-kinase_core"/>
</dbReference>
<dbReference type="SMART" id="SM00330">
    <property type="entry name" value="PIPKc"/>
    <property type="match status" value="1"/>
</dbReference>
<dbReference type="Pfam" id="PF01504">
    <property type="entry name" value="PIP5K"/>
    <property type="match status" value="1"/>
</dbReference>
<gene>
    <name evidence="4" type="ORF">Taro_034821</name>
</gene>
<evidence type="ECO:0000256" key="2">
    <source>
        <dbReference type="PROSITE-ProRule" id="PRU00781"/>
    </source>
</evidence>
<reference evidence="4" key="1">
    <citation type="submission" date="2017-07" db="EMBL/GenBank/DDBJ databases">
        <title>Taro Niue Genome Assembly and Annotation.</title>
        <authorList>
            <person name="Atibalentja N."/>
            <person name="Keating K."/>
            <person name="Fields C.J."/>
        </authorList>
    </citation>
    <scope>NUCLEOTIDE SEQUENCE</scope>
    <source>
        <strain evidence="4">Niue_2</strain>
        <tissue evidence="4">Leaf</tissue>
    </source>
</reference>
<dbReference type="Gene3D" id="3.30.810.10">
    <property type="entry name" value="2-Layer Sandwich"/>
    <property type="match status" value="1"/>
</dbReference>
<dbReference type="OrthoDB" id="70770at2759"/>
<sequence length="260" mass="27960">MGLNKGGSVREWAGVGIAGSGQGGLGGWLDVGECHREHRGDCGGVRYGWEALGAREGRGVCRKGWRPAPPRAATINRSFAQVGSSNYRRELRLALVECLRRSPATLGGDGGDMPFNADAAVPSKGLLLVAHEPGSSAATRGSHIRGSAPRASAIGDQEVDLLLPDAGRLRVQLGVNMPAQAYCKRQCNECPASTGVNLTVCDVVLYFGIIDILQDYNMKKKIEHVLKSLRFDPMTISAVEPKLYAKRFVSFLEKVFPVQE</sequence>
<keyword evidence="5" id="KW-1185">Reference proteome</keyword>
<dbReference type="Proteomes" id="UP000652761">
    <property type="component" value="Unassembled WGS sequence"/>
</dbReference>
<protein>
    <recommendedName>
        <fullName evidence="1">1-phosphatidylinositol-4-phosphate 5-kinase</fullName>
        <ecNumber evidence="1">2.7.1.68</ecNumber>
    </recommendedName>
</protein>
<dbReference type="GO" id="GO:0016308">
    <property type="term" value="F:1-phosphatidylinositol-4-phosphate 5-kinase activity"/>
    <property type="evidence" value="ECO:0007669"/>
    <property type="project" value="UniProtKB-EC"/>
</dbReference>
<dbReference type="GO" id="GO:0005524">
    <property type="term" value="F:ATP binding"/>
    <property type="evidence" value="ECO:0007669"/>
    <property type="project" value="UniProtKB-UniRule"/>
</dbReference>